<comment type="caution">
    <text evidence="2">The sequence shown here is derived from an EMBL/GenBank/DDBJ whole genome shotgun (WGS) entry which is preliminary data.</text>
</comment>
<accession>A0AAW0C5W4</accession>
<gene>
    <name evidence="2" type="ORF">VNI00_012419</name>
</gene>
<organism evidence="2 3">
    <name type="scientific">Paramarasmius palmivorus</name>
    <dbReference type="NCBI Taxonomy" id="297713"/>
    <lineage>
        <taxon>Eukaryota</taxon>
        <taxon>Fungi</taxon>
        <taxon>Dikarya</taxon>
        <taxon>Basidiomycota</taxon>
        <taxon>Agaricomycotina</taxon>
        <taxon>Agaricomycetes</taxon>
        <taxon>Agaricomycetidae</taxon>
        <taxon>Agaricales</taxon>
        <taxon>Marasmiineae</taxon>
        <taxon>Marasmiaceae</taxon>
        <taxon>Paramarasmius</taxon>
    </lineage>
</organism>
<dbReference type="InterPro" id="IPR011042">
    <property type="entry name" value="6-blade_b-propeller_TolB-like"/>
</dbReference>
<dbReference type="InterPro" id="IPR050585">
    <property type="entry name" value="Xaa-Pro_dipeptidyl-ppase/CocE"/>
</dbReference>
<keyword evidence="3" id="KW-1185">Reference proteome</keyword>
<dbReference type="Proteomes" id="UP001383192">
    <property type="component" value="Unassembled WGS sequence"/>
</dbReference>
<dbReference type="PANTHER" id="PTHR43056">
    <property type="entry name" value="PEPTIDASE S9 PROLYL OLIGOPEPTIDASE"/>
    <property type="match status" value="1"/>
</dbReference>
<evidence type="ECO:0000259" key="1">
    <source>
        <dbReference type="Pfam" id="PF00326"/>
    </source>
</evidence>
<dbReference type="EMBL" id="JAYKXP010000058">
    <property type="protein sequence ID" value="KAK7033990.1"/>
    <property type="molecule type" value="Genomic_DNA"/>
</dbReference>
<dbReference type="Gene3D" id="2.120.10.30">
    <property type="entry name" value="TolB, C-terminal domain"/>
    <property type="match status" value="1"/>
</dbReference>
<dbReference type="GO" id="GO:0008236">
    <property type="term" value="F:serine-type peptidase activity"/>
    <property type="evidence" value="ECO:0007669"/>
    <property type="project" value="InterPro"/>
</dbReference>
<name>A0AAW0C5W4_9AGAR</name>
<reference evidence="2 3" key="1">
    <citation type="submission" date="2024-01" db="EMBL/GenBank/DDBJ databases">
        <title>A draft genome for a cacao thread blight-causing isolate of Paramarasmius palmivorus.</title>
        <authorList>
            <person name="Baruah I.K."/>
            <person name="Bukari Y."/>
            <person name="Amoako-Attah I."/>
            <person name="Meinhardt L.W."/>
            <person name="Bailey B.A."/>
            <person name="Cohen S.P."/>
        </authorList>
    </citation>
    <scope>NUCLEOTIDE SEQUENCE [LARGE SCALE GENOMIC DNA]</scope>
    <source>
        <strain evidence="2 3">GH-12</strain>
    </source>
</reference>
<dbReference type="InterPro" id="IPR029058">
    <property type="entry name" value="AB_hydrolase_fold"/>
</dbReference>
<evidence type="ECO:0000313" key="2">
    <source>
        <dbReference type="EMBL" id="KAK7033990.1"/>
    </source>
</evidence>
<dbReference type="Pfam" id="PF00326">
    <property type="entry name" value="Peptidase_S9"/>
    <property type="match status" value="1"/>
</dbReference>
<feature type="domain" description="Peptidase S9 prolyl oligopeptidase catalytic" evidence="1">
    <location>
        <begin position="436"/>
        <end position="647"/>
    </location>
</feature>
<dbReference type="Gene3D" id="3.40.50.1820">
    <property type="entry name" value="alpha/beta hydrolase"/>
    <property type="match status" value="1"/>
</dbReference>
<dbReference type="AlphaFoldDB" id="A0AAW0C5W4"/>
<proteinExistence type="predicted"/>
<sequence length="648" mass="70319">MSNSNRAPYGTWESPITAEAITGNSTSLADIVVDPITSVVYHLEGRPSEEGRTVLVDTRASRDVIGSGWNASTGVHEYGGGAAIVRDGVAYFSHYKDGRIYRVPVSGGDPEAITPENSAHRFANLTIHPKFPNLIVAILEDHTNDTPSTVVNTLCLIDTTTKTVLPTLVSGTDFYALPLFSPDGQHLAWIQWSHPDMPWEGSEVHVAGVQVNGNKVELTTNKLIAGEKGTYSAGYPLWASNDTLLFISDISGFSNPWKYSLADGTASPILPAPIKEDFCNCMWSLSMFPYALVGSGKAIFSSWRDGGNILNIIDIATGTKVELTGVYTTVESVRAVGQGGFAFIGTKANEGESVLLGNVDGNFETLKGNPTSGQFDQGIVSIPQGIPLTIPPNNELLHVVYFPPHNPNYPGGGLEGEKPPCIVSVHGGPTGMAYQSLNWKIAYYTSRGFAWLDVNYGGSFGYGSPYRDRLIGKWGIVDVEDCISAVRAMSQRGDIDPKRAVIRGGSAGGFTTLVGLCHSSDPETFAGGTSMYGISDLLALAETTHKFESQYPFKLLGGTPEEVPENYKDRSPINHVEDFNRPLLILQGELDKVVPKEQAEAIYESIKSRGGEVEYKLYEGEGHGFRQKEHQKDALERELAWYKKILKL</sequence>
<dbReference type="InterPro" id="IPR001375">
    <property type="entry name" value="Peptidase_S9_cat"/>
</dbReference>
<protein>
    <recommendedName>
        <fullName evidence="1">Peptidase S9 prolyl oligopeptidase catalytic domain-containing protein</fullName>
    </recommendedName>
</protein>
<dbReference type="SUPFAM" id="SSF53474">
    <property type="entry name" value="alpha/beta-Hydrolases"/>
    <property type="match status" value="1"/>
</dbReference>
<dbReference type="SUPFAM" id="SSF69322">
    <property type="entry name" value="Tricorn protease domain 2"/>
    <property type="match status" value="1"/>
</dbReference>
<dbReference type="PANTHER" id="PTHR43056:SF5">
    <property type="entry name" value="PEPTIDASE S9 PROLYL OLIGOPEPTIDASE CATALYTIC DOMAIN-CONTAINING PROTEIN"/>
    <property type="match status" value="1"/>
</dbReference>
<evidence type="ECO:0000313" key="3">
    <source>
        <dbReference type="Proteomes" id="UP001383192"/>
    </source>
</evidence>
<dbReference type="GO" id="GO:0006508">
    <property type="term" value="P:proteolysis"/>
    <property type="evidence" value="ECO:0007669"/>
    <property type="project" value="InterPro"/>
</dbReference>